<dbReference type="Proteomes" id="UP000520535">
    <property type="component" value="Unassembled WGS sequence"/>
</dbReference>
<evidence type="ECO:0000313" key="3">
    <source>
        <dbReference type="EMBL" id="NXS61859.1"/>
    </source>
</evidence>
<dbReference type="AlphaFoldDB" id="A0A7L2VX43"/>
<evidence type="ECO:0000256" key="1">
    <source>
        <dbReference type="ARBA" id="ARBA00005431"/>
    </source>
</evidence>
<feature type="domain" description="NXPE C-terminal" evidence="2">
    <location>
        <begin position="321"/>
        <end position="544"/>
    </location>
</feature>
<feature type="non-terminal residue" evidence="3">
    <location>
        <position position="548"/>
    </location>
</feature>
<dbReference type="InterPro" id="IPR014756">
    <property type="entry name" value="Ig_E-set"/>
</dbReference>
<comment type="caution">
    <text evidence="3">The sequence shown here is derived from an EMBL/GenBank/DDBJ whole genome shotgun (WGS) entry which is preliminary data.</text>
</comment>
<evidence type="ECO:0000313" key="4">
    <source>
        <dbReference type="Proteomes" id="UP000520535"/>
    </source>
</evidence>
<dbReference type="Pfam" id="PF24536">
    <property type="entry name" value="NXPE4_C"/>
    <property type="match status" value="1"/>
</dbReference>
<dbReference type="InterPro" id="IPR026845">
    <property type="entry name" value="NXPH/NXPE"/>
</dbReference>
<comment type="similarity">
    <text evidence="1">Belongs to the NXPE family.</text>
</comment>
<dbReference type="OrthoDB" id="5950832at2759"/>
<accession>A0A7L2VX43</accession>
<dbReference type="SUPFAM" id="SSF81296">
    <property type="entry name" value="E set domains"/>
    <property type="match status" value="1"/>
</dbReference>
<dbReference type="InterPro" id="IPR057106">
    <property type="entry name" value="NXPE4_C"/>
</dbReference>
<dbReference type="Pfam" id="PF06312">
    <property type="entry name" value="Neurexophilin"/>
    <property type="match status" value="1"/>
</dbReference>
<sequence length="548" mass="62597">IIHSVLFSSTVSGNLFPPQNLDDDTVSGSNWITENNAQRSLSQTTRTTRKPYCGYKQQTLSKREQAEQESLLAAIQWPNPPDGKIAFIQSTDPAQSDFVIVKPRVFFKVGDQLEVLVRMKDFQGKPKQYGGDYLQARIHSPLLKAGATGRIVDCHNGLYKVFFTLLWPGEVKVSVSLVHPSEAIQVLLRLREERPDRVYFKSSFKSGRYSETTECNVCLPGDLPVCNFTDLYTGEPWFCYKPRKLSCASRISHAKGGYQKGLLTQEESLFFQSDVNIKRLILSSGPDSVIVKPKAFTDLSIMDRPEDPTVSPSGYYYEDEWRSRTHWIHHFNKSDITKCLQGKVIHLFGDSTIRQWFEYLTEFVPDLVEFNLGSPKNVGPFMSVDLKHNILLKFRCHGPPIRFSTVFSSELHYIANELNGIVGGRNTVIAITIWSHFSTFPVEVYIRRLRNIRRSIIQLLDRSPKTVIIIRTANVQELGPEVSLFNSDWYSFQLDSVMRKMFSGIAVHFVDAWEMSLAHYLPHNLHPKEVIVKNQIDAFLSYVCPLQT</sequence>
<keyword evidence="4" id="KW-1185">Reference proteome</keyword>
<dbReference type="PANTHER" id="PTHR16165:SF9">
    <property type="entry name" value="NXPE FAMILY MEMBER 3"/>
    <property type="match status" value="1"/>
</dbReference>
<protein>
    <submittedName>
        <fullName evidence="3">NXPE3 protein</fullName>
    </submittedName>
</protein>
<organism evidence="3 4">
    <name type="scientific">Brachypteracias leptosomus</name>
    <name type="common">short-legged ground-roller</name>
    <dbReference type="NCBI Taxonomy" id="135165"/>
    <lineage>
        <taxon>Eukaryota</taxon>
        <taxon>Metazoa</taxon>
        <taxon>Chordata</taxon>
        <taxon>Craniata</taxon>
        <taxon>Vertebrata</taxon>
        <taxon>Euteleostomi</taxon>
        <taxon>Archelosauria</taxon>
        <taxon>Archosauria</taxon>
        <taxon>Dinosauria</taxon>
        <taxon>Saurischia</taxon>
        <taxon>Theropoda</taxon>
        <taxon>Coelurosauria</taxon>
        <taxon>Aves</taxon>
        <taxon>Neognathae</taxon>
        <taxon>Neoaves</taxon>
        <taxon>Telluraves</taxon>
        <taxon>Coraciimorphae</taxon>
        <taxon>Coraciiformes</taxon>
        <taxon>Brachypteraciidae</taxon>
        <taxon>Brachypteracias</taxon>
    </lineage>
</organism>
<feature type="non-terminal residue" evidence="3">
    <location>
        <position position="1"/>
    </location>
</feature>
<proteinExistence type="inferred from homology"/>
<gene>
    <name evidence="3" type="primary">Nxpe3</name>
    <name evidence="3" type="ORF">BRALEP_R07710</name>
</gene>
<name>A0A7L2VX43_9AVES</name>
<evidence type="ECO:0000259" key="2">
    <source>
        <dbReference type="Pfam" id="PF24536"/>
    </source>
</evidence>
<dbReference type="Gene3D" id="2.60.40.10">
    <property type="entry name" value="Immunoglobulins"/>
    <property type="match status" value="1"/>
</dbReference>
<dbReference type="InterPro" id="IPR013783">
    <property type="entry name" value="Ig-like_fold"/>
</dbReference>
<dbReference type="PANTHER" id="PTHR16165">
    <property type="entry name" value="NXPE FAMILY MEMBER"/>
    <property type="match status" value="1"/>
</dbReference>
<reference evidence="3 4" key="1">
    <citation type="submission" date="2019-09" db="EMBL/GenBank/DDBJ databases">
        <title>Bird 10,000 Genomes (B10K) Project - Family phase.</title>
        <authorList>
            <person name="Zhang G."/>
        </authorList>
    </citation>
    <scope>NUCLEOTIDE SEQUENCE [LARGE SCALE GENOMIC DNA]</scope>
    <source>
        <strain evidence="3">B10K-DU-012-52</strain>
    </source>
</reference>
<dbReference type="EMBL" id="VYZX01027694">
    <property type="protein sequence ID" value="NXS61859.1"/>
    <property type="molecule type" value="Genomic_DNA"/>
</dbReference>